<evidence type="ECO:0000256" key="1">
    <source>
        <dbReference type="ARBA" id="ARBA00022491"/>
    </source>
</evidence>
<keyword evidence="3" id="KW-0238">DNA-binding</keyword>
<comment type="caution">
    <text evidence="7">The sequence shown here is derived from an EMBL/GenBank/DDBJ whole genome shotgun (WGS) entry which is preliminary data.</text>
</comment>
<comment type="cofactor">
    <cofactor evidence="5">
        <name>Zn(2+)</name>
        <dbReference type="ChEBI" id="CHEBI:29105"/>
    </cofactor>
    <text evidence="5">Binds 1 zinc ion per subunit.</text>
</comment>
<keyword evidence="4" id="KW-0804">Transcription</keyword>
<dbReference type="EMBL" id="WWVQ01000045">
    <property type="protein sequence ID" value="MZL34577.1"/>
    <property type="molecule type" value="Genomic_DNA"/>
</dbReference>
<organism evidence="7 8">
    <name type="scientific">Blautia wexlerae</name>
    <dbReference type="NCBI Taxonomy" id="418240"/>
    <lineage>
        <taxon>Bacteria</taxon>
        <taxon>Bacillati</taxon>
        <taxon>Bacillota</taxon>
        <taxon>Clostridia</taxon>
        <taxon>Lachnospirales</taxon>
        <taxon>Lachnospiraceae</taxon>
        <taxon>Blautia</taxon>
    </lineage>
</organism>
<evidence type="ECO:0000256" key="5">
    <source>
        <dbReference type="PIRSR" id="PIRSR602481-1"/>
    </source>
</evidence>
<dbReference type="InterPro" id="IPR036390">
    <property type="entry name" value="WH_DNA-bd_sf"/>
</dbReference>
<keyword evidence="1" id="KW-0678">Repressor</keyword>
<evidence type="ECO:0000313" key="7">
    <source>
        <dbReference type="EMBL" id="MZS90420.1"/>
    </source>
</evidence>
<name>A0A6L8XXJ7_9FIRM</name>
<accession>A0A6L8XXJ7</accession>
<evidence type="ECO:0000256" key="3">
    <source>
        <dbReference type="ARBA" id="ARBA00023125"/>
    </source>
</evidence>
<dbReference type="Pfam" id="PF01475">
    <property type="entry name" value="FUR"/>
    <property type="match status" value="1"/>
</dbReference>
<proteinExistence type="predicted"/>
<gene>
    <name evidence="7" type="ORF">GT712_15420</name>
    <name evidence="6" type="ORF">GT728_15580</name>
</gene>
<keyword evidence="5" id="KW-0862">Zinc</keyword>
<evidence type="ECO:0008006" key="10">
    <source>
        <dbReference type="Google" id="ProtNLM"/>
    </source>
</evidence>
<keyword evidence="5" id="KW-0479">Metal-binding</keyword>
<dbReference type="EMBL" id="WWVF01000037">
    <property type="protein sequence ID" value="MZS90420.1"/>
    <property type="molecule type" value="Genomic_DNA"/>
</dbReference>
<keyword evidence="2" id="KW-0805">Transcription regulation</keyword>
<feature type="binding site" evidence="5">
    <location>
        <position position="57"/>
    </location>
    <ligand>
        <name>Zn(2+)</name>
        <dbReference type="ChEBI" id="CHEBI:29105"/>
    </ligand>
</feature>
<feature type="binding site" evidence="5">
    <location>
        <position position="54"/>
    </location>
    <ligand>
        <name>Zn(2+)</name>
        <dbReference type="ChEBI" id="CHEBI:29105"/>
    </ligand>
</feature>
<dbReference type="Proteomes" id="UP000477285">
    <property type="component" value="Unassembled WGS sequence"/>
</dbReference>
<reference evidence="8 9" key="1">
    <citation type="journal article" date="2019" name="Nat. Med.">
        <title>A library of human gut bacterial isolates paired with longitudinal multiomics data enables mechanistic microbiome research.</title>
        <authorList>
            <person name="Poyet M."/>
            <person name="Groussin M."/>
            <person name="Gibbons S.M."/>
            <person name="Avila-Pacheco J."/>
            <person name="Jiang X."/>
            <person name="Kearney S.M."/>
            <person name="Perrotta A.R."/>
            <person name="Berdy B."/>
            <person name="Zhao S."/>
            <person name="Lieberman T.D."/>
            <person name="Swanson P.K."/>
            <person name="Smith M."/>
            <person name="Roesemann S."/>
            <person name="Alexander J.E."/>
            <person name="Rich S.A."/>
            <person name="Livny J."/>
            <person name="Vlamakis H."/>
            <person name="Clish C."/>
            <person name="Bullock K."/>
            <person name="Deik A."/>
            <person name="Scott J."/>
            <person name="Pierce K.A."/>
            <person name="Xavier R.J."/>
            <person name="Alm E.J."/>
        </authorList>
    </citation>
    <scope>NUCLEOTIDE SEQUENCE [LARGE SCALE GENOMIC DNA]</scope>
    <source>
        <strain evidence="6 9">BIOML-A1</strain>
        <strain evidence="7 8">BIOML-A12</strain>
    </source>
</reference>
<dbReference type="Proteomes" id="UP000477156">
    <property type="component" value="Unassembled WGS sequence"/>
</dbReference>
<dbReference type="InterPro" id="IPR043135">
    <property type="entry name" value="Fur_C"/>
</dbReference>
<dbReference type="AlphaFoldDB" id="A0A6L8XXJ7"/>
<sequence>MIRFNLKNHYNVRCVKCGEVSGVDVDEISDLIEMIHDTNGIKYLDYDISFKGICPKCREKVKE</sequence>
<dbReference type="InterPro" id="IPR002481">
    <property type="entry name" value="FUR"/>
</dbReference>
<evidence type="ECO:0000256" key="2">
    <source>
        <dbReference type="ARBA" id="ARBA00023015"/>
    </source>
</evidence>
<evidence type="ECO:0000256" key="4">
    <source>
        <dbReference type="ARBA" id="ARBA00023163"/>
    </source>
</evidence>
<evidence type="ECO:0000313" key="9">
    <source>
        <dbReference type="Proteomes" id="UP000477285"/>
    </source>
</evidence>
<protein>
    <recommendedName>
        <fullName evidence="10">Peroxide-responsive repressor perR</fullName>
    </recommendedName>
</protein>
<evidence type="ECO:0000313" key="6">
    <source>
        <dbReference type="EMBL" id="MZL34577.1"/>
    </source>
</evidence>
<feature type="binding site" evidence="5">
    <location>
        <position position="14"/>
    </location>
    <ligand>
        <name>Zn(2+)</name>
        <dbReference type="ChEBI" id="CHEBI:29105"/>
    </ligand>
</feature>
<dbReference type="GO" id="GO:0046872">
    <property type="term" value="F:metal ion binding"/>
    <property type="evidence" value="ECO:0007669"/>
    <property type="project" value="UniProtKB-KW"/>
</dbReference>
<dbReference type="Gene3D" id="3.30.1490.190">
    <property type="match status" value="1"/>
</dbReference>
<dbReference type="SUPFAM" id="SSF46785">
    <property type="entry name" value="Winged helix' DNA-binding domain"/>
    <property type="match status" value="1"/>
</dbReference>
<dbReference type="GO" id="GO:0003677">
    <property type="term" value="F:DNA binding"/>
    <property type="evidence" value="ECO:0007669"/>
    <property type="project" value="UniProtKB-KW"/>
</dbReference>
<dbReference type="GO" id="GO:0003700">
    <property type="term" value="F:DNA-binding transcription factor activity"/>
    <property type="evidence" value="ECO:0007669"/>
    <property type="project" value="InterPro"/>
</dbReference>
<evidence type="ECO:0000313" key="8">
    <source>
        <dbReference type="Proteomes" id="UP000477156"/>
    </source>
</evidence>
<feature type="binding site" evidence="5">
    <location>
        <position position="17"/>
    </location>
    <ligand>
        <name>Zn(2+)</name>
        <dbReference type="ChEBI" id="CHEBI:29105"/>
    </ligand>
</feature>